<dbReference type="CDD" id="cd07487">
    <property type="entry name" value="Peptidases_S8_1"/>
    <property type="match status" value="1"/>
</dbReference>
<dbReference type="PANTHER" id="PTHR43399">
    <property type="entry name" value="SUBTILISIN-RELATED"/>
    <property type="match status" value="1"/>
</dbReference>
<evidence type="ECO:0000256" key="1">
    <source>
        <dbReference type="ARBA" id="ARBA00011073"/>
    </source>
</evidence>
<dbReference type="InterPro" id="IPR015500">
    <property type="entry name" value="Peptidase_S8_subtilisin-rel"/>
</dbReference>
<dbReference type="RefSeq" id="WP_171106425.1">
    <property type="nucleotide sequence ID" value="NZ_BMPT01000001.1"/>
</dbReference>
<dbReference type="PROSITE" id="PS00136">
    <property type="entry name" value="SUBTILASE_ASP"/>
    <property type="match status" value="1"/>
</dbReference>
<dbReference type="Proteomes" id="UP000655589">
    <property type="component" value="Unassembled WGS sequence"/>
</dbReference>
<name>A0A8H9GD87_9MICO</name>
<dbReference type="Gene3D" id="3.40.50.200">
    <property type="entry name" value="Peptidase S8/S53 domain"/>
    <property type="match status" value="1"/>
</dbReference>
<dbReference type="PROSITE" id="PS00138">
    <property type="entry name" value="SUBTILASE_SER"/>
    <property type="match status" value="1"/>
</dbReference>
<dbReference type="GO" id="GO:0004252">
    <property type="term" value="F:serine-type endopeptidase activity"/>
    <property type="evidence" value="ECO:0007669"/>
    <property type="project" value="UniProtKB-UniRule"/>
</dbReference>
<feature type="active site" description="Charge relay system" evidence="5 6">
    <location>
        <position position="461"/>
    </location>
</feature>
<dbReference type="PROSITE" id="PS51892">
    <property type="entry name" value="SUBTILASE"/>
    <property type="match status" value="1"/>
</dbReference>
<feature type="active site" description="Charge relay system" evidence="5 6">
    <location>
        <position position="283"/>
    </location>
</feature>
<comment type="similarity">
    <text evidence="1 6 7">Belongs to the peptidase S8 family.</text>
</comment>
<evidence type="ECO:0000256" key="5">
    <source>
        <dbReference type="PIRSR" id="PIRSR615500-1"/>
    </source>
</evidence>
<evidence type="ECO:0000259" key="10">
    <source>
        <dbReference type="Pfam" id="PF00082"/>
    </source>
</evidence>
<keyword evidence="4 6" id="KW-0720">Serine protease</keyword>
<reference evidence="11" key="2">
    <citation type="submission" date="2020-09" db="EMBL/GenBank/DDBJ databases">
        <authorList>
            <person name="Sun Q."/>
            <person name="Ohkuma M."/>
        </authorList>
    </citation>
    <scope>NUCLEOTIDE SEQUENCE</scope>
    <source>
        <strain evidence="11">JCM 3051</strain>
    </source>
</reference>
<proteinExistence type="inferred from homology"/>
<keyword evidence="12" id="KW-1185">Reference proteome</keyword>
<gene>
    <name evidence="11" type="ORF">GCM10010102_02310</name>
</gene>
<keyword evidence="2 6" id="KW-0645">Protease</keyword>
<dbReference type="AlphaFoldDB" id="A0A8H9GD87"/>
<feature type="region of interest" description="Disordered" evidence="8">
    <location>
        <begin position="29"/>
        <end position="52"/>
    </location>
</feature>
<evidence type="ECO:0000256" key="7">
    <source>
        <dbReference type="RuleBase" id="RU003355"/>
    </source>
</evidence>
<organism evidence="11 12">
    <name type="scientific">Promicromonospora citrea</name>
    <dbReference type="NCBI Taxonomy" id="43677"/>
    <lineage>
        <taxon>Bacteria</taxon>
        <taxon>Bacillati</taxon>
        <taxon>Actinomycetota</taxon>
        <taxon>Actinomycetes</taxon>
        <taxon>Micrococcales</taxon>
        <taxon>Promicromonosporaceae</taxon>
        <taxon>Promicromonospora</taxon>
    </lineage>
</organism>
<feature type="active site" description="Charge relay system" evidence="5 6">
    <location>
        <position position="251"/>
    </location>
</feature>
<dbReference type="InterPro" id="IPR000209">
    <property type="entry name" value="Peptidase_S8/S53_dom"/>
</dbReference>
<evidence type="ECO:0000256" key="9">
    <source>
        <dbReference type="SAM" id="SignalP"/>
    </source>
</evidence>
<dbReference type="GO" id="GO:0005975">
    <property type="term" value="P:carbohydrate metabolic process"/>
    <property type="evidence" value="ECO:0007669"/>
    <property type="project" value="UniProtKB-ARBA"/>
</dbReference>
<dbReference type="PANTHER" id="PTHR43399:SF4">
    <property type="entry name" value="CELL WALL-ASSOCIATED PROTEASE"/>
    <property type="match status" value="1"/>
</dbReference>
<feature type="domain" description="Peptidase S8/S53" evidence="10">
    <location>
        <begin position="242"/>
        <end position="505"/>
    </location>
</feature>
<dbReference type="InterPro" id="IPR023827">
    <property type="entry name" value="Peptidase_S8_Asp-AS"/>
</dbReference>
<dbReference type="SUPFAM" id="SSF52743">
    <property type="entry name" value="Subtilisin-like"/>
    <property type="match status" value="1"/>
</dbReference>
<keyword evidence="9" id="KW-0732">Signal</keyword>
<accession>A0A8H9GD87</accession>
<dbReference type="InterPro" id="IPR022398">
    <property type="entry name" value="Peptidase_S8_His-AS"/>
</dbReference>
<feature type="chain" id="PRO_5034678897" description="Peptidase S8/S53 domain-containing protein" evidence="9">
    <location>
        <begin position="27"/>
        <end position="1113"/>
    </location>
</feature>
<evidence type="ECO:0000256" key="2">
    <source>
        <dbReference type="ARBA" id="ARBA00022670"/>
    </source>
</evidence>
<dbReference type="InterPro" id="IPR036852">
    <property type="entry name" value="Peptidase_S8/S53_dom_sf"/>
</dbReference>
<dbReference type="InterPro" id="IPR013783">
    <property type="entry name" value="Ig-like_fold"/>
</dbReference>
<dbReference type="EMBL" id="BMPT01000001">
    <property type="protein sequence ID" value="GGM10019.1"/>
    <property type="molecule type" value="Genomic_DNA"/>
</dbReference>
<dbReference type="InterPro" id="IPR051048">
    <property type="entry name" value="Peptidase_S8/S53_subtilisin"/>
</dbReference>
<evidence type="ECO:0000313" key="11">
    <source>
        <dbReference type="EMBL" id="GGM10019.1"/>
    </source>
</evidence>
<evidence type="ECO:0000256" key="8">
    <source>
        <dbReference type="SAM" id="MobiDB-lite"/>
    </source>
</evidence>
<evidence type="ECO:0000256" key="4">
    <source>
        <dbReference type="ARBA" id="ARBA00022825"/>
    </source>
</evidence>
<dbReference type="Gene3D" id="2.60.40.10">
    <property type="entry name" value="Immunoglobulins"/>
    <property type="match status" value="1"/>
</dbReference>
<protein>
    <recommendedName>
        <fullName evidence="10">Peptidase S8/S53 domain-containing protein</fullName>
    </recommendedName>
</protein>
<feature type="signal peptide" evidence="9">
    <location>
        <begin position="1"/>
        <end position="26"/>
    </location>
</feature>
<feature type="compositionally biased region" description="Gly residues" evidence="8">
    <location>
        <begin position="29"/>
        <end position="42"/>
    </location>
</feature>
<reference evidence="11" key="1">
    <citation type="journal article" date="2014" name="Int. J. Syst. Evol. Microbiol.">
        <title>Complete genome sequence of Corynebacterium casei LMG S-19264T (=DSM 44701T), isolated from a smear-ripened cheese.</title>
        <authorList>
            <consortium name="US DOE Joint Genome Institute (JGI-PGF)"/>
            <person name="Walter F."/>
            <person name="Albersmeier A."/>
            <person name="Kalinowski J."/>
            <person name="Ruckert C."/>
        </authorList>
    </citation>
    <scope>NUCLEOTIDE SEQUENCE</scope>
    <source>
        <strain evidence="11">JCM 3051</strain>
    </source>
</reference>
<dbReference type="InterPro" id="IPR023828">
    <property type="entry name" value="Peptidase_S8_Ser-AS"/>
</dbReference>
<dbReference type="Pfam" id="PF00082">
    <property type="entry name" value="Peptidase_S8"/>
    <property type="match status" value="1"/>
</dbReference>
<feature type="compositionally biased region" description="Low complexity" evidence="8">
    <location>
        <begin position="43"/>
        <end position="52"/>
    </location>
</feature>
<evidence type="ECO:0000256" key="3">
    <source>
        <dbReference type="ARBA" id="ARBA00022801"/>
    </source>
</evidence>
<dbReference type="PRINTS" id="PR00723">
    <property type="entry name" value="SUBTILISIN"/>
</dbReference>
<dbReference type="PROSITE" id="PS00137">
    <property type="entry name" value="SUBTILASE_HIS"/>
    <property type="match status" value="1"/>
</dbReference>
<comment type="caution">
    <text evidence="11">The sequence shown here is derived from an EMBL/GenBank/DDBJ whole genome shotgun (WGS) entry which is preliminary data.</text>
</comment>
<evidence type="ECO:0000256" key="6">
    <source>
        <dbReference type="PROSITE-ProRule" id="PRU01240"/>
    </source>
</evidence>
<keyword evidence="3 6" id="KW-0378">Hydrolase</keyword>
<dbReference type="GO" id="GO:0006508">
    <property type="term" value="P:proteolysis"/>
    <property type="evidence" value="ECO:0007669"/>
    <property type="project" value="UniProtKB-KW"/>
</dbReference>
<evidence type="ECO:0000313" key="12">
    <source>
        <dbReference type="Proteomes" id="UP000655589"/>
    </source>
</evidence>
<sequence>MRARTGAAAATLAVAVALGTGLPAWSAGNGAGGQGPGAGTGSGAPAPDPSSATVTLITGDRVTVGHAADGTRSVTVRPAPGRERISFRRVVDGDGVHVIPGDVARLVPERLDAELFDVTGLVAAGYADAHRDTVPVIVQDLSVAQAAVDGEAGAAARGAAPDWTALGVEPERELSSVGAVSADLDRDAADALLASLDPTPAAAARSAAPAVKVWLDGRVESFDIDSSPQVGAPAAWDAGFTGEGVTVGVLDSGIDATHPDLDDLVVGAENFTDSADVVDRYGHGTHVASIAVGSGEASDGENRGVAPDADLLVGKVLDDDGYGESSWIIAGMEWVAAQGADVVNMSLGESERYTDGTDPFSLAVDRLSAQYGTLFVVAAGNEGGNGPSTVNTPGAATSALTVGAVDDADEVPYFSGRGPRAGDFAIKPDVTAPGVEIVAARAAGTSEGESDGPYVAFSGTSMATPHVAGAAALLKQARPELTGPELKSVLMGSARHTFGGAFDEGAGRIFLPTALELPVVPVPGSLSFGSFEYPQEGTATQTLTYENPGAEDVTLELAAEVSAEDGTPLPDGTVALEAAALTVPAGGSSSVDVVVDRTAGEIEQRYTGAVTATDAEGREVRTPLGFFVEPDLADLDVRTVGRDGEPHTGLSSIRVVNVDDPTLFDWHREVGPEGLDLRVPPGRYSVTGFLWTADEEFQVTDVTAVLRPEIEVADDTTVVLDAREARQLTATTHRPARLTWLALDDTRTTAAGDDPYGFGALVGPGATAHATPTDAPVTVGTHDLQTHFVLEQPVREGRAPAYTYDLLHTQDVVDTFRFRATAANTAAIRASYASLGDGHVADSARVGTAPGHVWGSAVASPVVTPGRRTEYVSANGVTWGHEVYAGSVDEPQQGWFAGEPRTYAPRDKAAESVGKAVLSTRAGGAFAVDGETLGIDLVPWRDAHGNAFEAPGDARLRVWQDGEAVVDDTWTRARVTLPDGGADHRVVLDASHEGPWWATSTQVRTEWTFRAAPGTDPAVLDVGYAVRGLDLRGTAPRTTRVTVSTGPVTTARLWWSADDGATWHRVPLDTRHGAHTGVVRAPRGTEHVSLRVDARDAAGGTVRQTVTRAYGVR</sequence>